<evidence type="ECO:0000256" key="1">
    <source>
        <dbReference type="ARBA" id="ARBA00023015"/>
    </source>
</evidence>
<dbReference type="Pfam" id="PF07729">
    <property type="entry name" value="FCD"/>
    <property type="match status" value="1"/>
</dbReference>
<keyword evidence="3" id="KW-0804">Transcription</keyword>
<evidence type="ECO:0000259" key="4">
    <source>
        <dbReference type="PROSITE" id="PS50949"/>
    </source>
</evidence>
<dbReference type="Pfam" id="PF00392">
    <property type="entry name" value="GntR"/>
    <property type="match status" value="1"/>
</dbReference>
<keyword evidence="6" id="KW-1185">Reference proteome</keyword>
<comment type="caution">
    <text evidence="5">The sequence shown here is derived from an EMBL/GenBank/DDBJ whole genome shotgun (WGS) entry which is preliminary data.</text>
</comment>
<dbReference type="SMART" id="SM00895">
    <property type="entry name" value="FCD"/>
    <property type="match status" value="1"/>
</dbReference>
<dbReference type="GO" id="GO:0003677">
    <property type="term" value="F:DNA binding"/>
    <property type="evidence" value="ECO:0007669"/>
    <property type="project" value="UniProtKB-KW"/>
</dbReference>
<dbReference type="InterPro" id="IPR000524">
    <property type="entry name" value="Tscrpt_reg_HTH_GntR"/>
</dbReference>
<evidence type="ECO:0000313" key="5">
    <source>
        <dbReference type="EMBL" id="RAI42913.1"/>
    </source>
</evidence>
<dbReference type="PANTHER" id="PTHR43537">
    <property type="entry name" value="TRANSCRIPTIONAL REGULATOR, GNTR FAMILY"/>
    <property type="match status" value="1"/>
</dbReference>
<dbReference type="SMART" id="SM00345">
    <property type="entry name" value="HTH_GNTR"/>
    <property type="match status" value="1"/>
</dbReference>
<sequence>MKKIEREPLWDLAHVQLRDALLAGHFAPGRALPLRDLAESFGISITPVRDAITRLVAQGVLQQGPRNAAVVPTLTVRELRNLTIVRCELEGRAAREAAANADPKGLQALQAGLRTMQDMIERESLTRYLDVHREFHFGIYAMADIPVLLEMVENLWLRCGPVLSFVVPHYVLLRKGTDHHAAACDAIRRGDGAAAEAEIVADIEGAARYLESLADAHGIIQRSAVASVRPGGS</sequence>
<organism evidence="5 6">
    <name type="scientific">Rhodoplanes roseus</name>
    <dbReference type="NCBI Taxonomy" id="29409"/>
    <lineage>
        <taxon>Bacteria</taxon>
        <taxon>Pseudomonadati</taxon>
        <taxon>Pseudomonadota</taxon>
        <taxon>Alphaproteobacteria</taxon>
        <taxon>Hyphomicrobiales</taxon>
        <taxon>Nitrobacteraceae</taxon>
        <taxon>Rhodoplanes</taxon>
    </lineage>
</organism>
<dbReference type="SUPFAM" id="SSF48008">
    <property type="entry name" value="GntR ligand-binding domain-like"/>
    <property type="match status" value="1"/>
</dbReference>
<dbReference type="Proteomes" id="UP000249130">
    <property type="component" value="Unassembled WGS sequence"/>
</dbReference>
<evidence type="ECO:0000256" key="3">
    <source>
        <dbReference type="ARBA" id="ARBA00023163"/>
    </source>
</evidence>
<feature type="domain" description="HTH gntR-type" evidence="4">
    <location>
        <begin position="7"/>
        <end position="74"/>
    </location>
</feature>
<dbReference type="InterPro" id="IPR008920">
    <property type="entry name" value="TF_FadR/GntR_C"/>
</dbReference>
<name>A0A327KZ08_9BRAD</name>
<dbReference type="Gene3D" id="1.20.120.530">
    <property type="entry name" value="GntR ligand-binding domain-like"/>
    <property type="match status" value="1"/>
</dbReference>
<dbReference type="PROSITE" id="PS50949">
    <property type="entry name" value="HTH_GNTR"/>
    <property type="match status" value="1"/>
</dbReference>
<dbReference type="SUPFAM" id="SSF46785">
    <property type="entry name" value="Winged helix' DNA-binding domain"/>
    <property type="match status" value="1"/>
</dbReference>
<keyword evidence="2" id="KW-0238">DNA-binding</keyword>
<dbReference type="GO" id="GO:0003700">
    <property type="term" value="F:DNA-binding transcription factor activity"/>
    <property type="evidence" value="ECO:0007669"/>
    <property type="project" value="InterPro"/>
</dbReference>
<dbReference type="InterPro" id="IPR036390">
    <property type="entry name" value="WH_DNA-bd_sf"/>
</dbReference>
<keyword evidence="1" id="KW-0805">Transcription regulation</keyword>
<gene>
    <name evidence="5" type="ORF">CH341_17045</name>
</gene>
<dbReference type="AlphaFoldDB" id="A0A327KZ08"/>
<evidence type="ECO:0000256" key="2">
    <source>
        <dbReference type="ARBA" id="ARBA00023125"/>
    </source>
</evidence>
<dbReference type="PANTHER" id="PTHR43537:SF39">
    <property type="entry name" value="HTH-TYPE TRANSCRIPTIONAL REGULATOR MCBR"/>
    <property type="match status" value="1"/>
</dbReference>
<reference evidence="5 6" key="1">
    <citation type="submission" date="2017-07" db="EMBL/GenBank/DDBJ databases">
        <title>Draft Genome Sequences of Select Purple Nonsulfur Bacteria.</title>
        <authorList>
            <person name="Lasarre B."/>
            <person name="Mckinlay J.B."/>
        </authorList>
    </citation>
    <scope>NUCLEOTIDE SEQUENCE [LARGE SCALE GENOMIC DNA]</scope>
    <source>
        <strain evidence="5 6">DSM 5909</strain>
    </source>
</reference>
<proteinExistence type="predicted"/>
<dbReference type="InterPro" id="IPR011711">
    <property type="entry name" value="GntR_C"/>
</dbReference>
<dbReference type="EMBL" id="NPEX01000118">
    <property type="protein sequence ID" value="RAI42913.1"/>
    <property type="molecule type" value="Genomic_DNA"/>
</dbReference>
<dbReference type="InterPro" id="IPR036388">
    <property type="entry name" value="WH-like_DNA-bd_sf"/>
</dbReference>
<dbReference type="Gene3D" id="1.10.10.10">
    <property type="entry name" value="Winged helix-like DNA-binding domain superfamily/Winged helix DNA-binding domain"/>
    <property type="match status" value="1"/>
</dbReference>
<protein>
    <recommendedName>
        <fullName evidence="4">HTH gntR-type domain-containing protein</fullName>
    </recommendedName>
</protein>
<accession>A0A327KZ08</accession>
<dbReference type="OrthoDB" id="9815654at2"/>
<evidence type="ECO:0000313" key="6">
    <source>
        <dbReference type="Proteomes" id="UP000249130"/>
    </source>
</evidence>